<evidence type="ECO:0008006" key="3">
    <source>
        <dbReference type="Google" id="ProtNLM"/>
    </source>
</evidence>
<reference evidence="1 2" key="1">
    <citation type="journal article" date="2014" name="Appl. Environ. Microbiol.">
        <title>Genomic encyclopedia of type strains of the genus Bifidobacterium.</title>
        <authorList>
            <person name="Milani C."/>
            <person name="Lugli G.A."/>
            <person name="Duranti S."/>
            <person name="Turroni F."/>
            <person name="Bottacini F."/>
            <person name="Mangifesta M."/>
            <person name="Sanchez B."/>
            <person name="Viappiani A."/>
            <person name="Mancabelli L."/>
            <person name="Taminiau B."/>
            <person name="Delcenserie V."/>
            <person name="Barrangou R."/>
            <person name="Margolles A."/>
            <person name="van Sinderen D."/>
            <person name="Ventura M."/>
        </authorList>
    </citation>
    <scope>NUCLEOTIDE SEQUENCE [LARGE SCALE GENOMIC DNA]</scope>
    <source>
        <strain evidence="1 2">DSM 19703</strain>
    </source>
</reference>
<evidence type="ECO:0000313" key="1">
    <source>
        <dbReference type="EMBL" id="KFF30868.1"/>
    </source>
</evidence>
<organism evidence="1 2">
    <name type="scientific">Bifidobacterium bombi DSM 19703</name>
    <dbReference type="NCBI Taxonomy" id="1341695"/>
    <lineage>
        <taxon>Bacteria</taxon>
        <taxon>Bacillati</taxon>
        <taxon>Actinomycetota</taxon>
        <taxon>Actinomycetes</taxon>
        <taxon>Bifidobacteriales</taxon>
        <taxon>Bifidobacteriaceae</taxon>
        <taxon>Bifidobacterium</taxon>
    </lineage>
</organism>
<keyword evidence="2" id="KW-1185">Reference proteome</keyword>
<protein>
    <recommendedName>
        <fullName evidence="3">Lipoprotein</fullName>
    </recommendedName>
</protein>
<name>A0A080N1X3_9BIFI</name>
<proteinExistence type="predicted"/>
<dbReference type="EMBL" id="ATLK01000001">
    <property type="protein sequence ID" value="KFF30868.1"/>
    <property type="molecule type" value="Genomic_DNA"/>
</dbReference>
<dbReference type="AlphaFoldDB" id="A0A080N1X3"/>
<comment type="caution">
    <text evidence="1">The sequence shown here is derived from an EMBL/GenBank/DDBJ whole genome shotgun (WGS) entry which is preliminary data.</text>
</comment>
<dbReference type="Proteomes" id="UP000028730">
    <property type="component" value="Unassembled WGS sequence"/>
</dbReference>
<dbReference type="PROSITE" id="PS51257">
    <property type="entry name" value="PROKAR_LIPOPROTEIN"/>
    <property type="match status" value="1"/>
</dbReference>
<dbReference type="OrthoDB" id="3231801at2"/>
<gene>
    <name evidence="1" type="ORF">BBOMB_0185</name>
</gene>
<accession>A0A080N1X3</accession>
<evidence type="ECO:0000313" key="2">
    <source>
        <dbReference type="Proteomes" id="UP000028730"/>
    </source>
</evidence>
<sequence>MRKKLVGTVLAALIGVIIFSGCDGTNRADPTVDDVVNHFSSMARYEVANDGSKTAISAEKSGTLFVLATRQNLKKVNAKRCRVNGKAMHGSSSDLNYPAGNGQNYFPFARIHIDRSGDYELTCSQPDNVSLIALLDPTG</sequence>
<dbReference type="RefSeq" id="WP_044086374.1">
    <property type="nucleotide sequence ID" value="NZ_ATLK01000001.1"/>
</dbReference>
<dbReference type="eggNOG" id="ENOG50321QW">
    <property type="taxonomic scope" value="Bacteria"/>
</dbReference>